<evidence type="ECO:0000313" key="2">
    <source>
        <dbReference type="EMBL" id="KAA6310617.1"/>
    </source>
</evidence>
<keyword evidence="1" id="KW-0812">Transmembrane</keyword>
<evidence type="ECO:0008006" key="3">
    <source>
        <dbReference type="Google" id="ProtNLM"/>
    </source>
</evidence>
<feature type="non-terminal residue" evidence="2">
    <location>
        <position position="1"/>
    </location>
</feature>
<feature type="transmembrane region" description="Helical" evidence="1">
    <location>
        <begin position="18"/>
        <end position="39"/>
    </location>
</feature>
<dbReference type="EMBL" id="SNRY01007334">
    <property type="protein sequence ID" value="KAA6310617.1"/>
    <property type="molecule type" value="Genomic_DNA"/>
</dbReference>
<keyword evidence="1" id="KW-0472">Membrane</keyword>
<reference evidence="2" key="1">
    <citation type="submission" date="2019-03" db="EMBL/GenBank/DDBJ databases">
        <title>Single cell metagenomics reveals metabolic interactions within the superorganism composed of flagellate Streblomastix strix and complex community of Bacteroidetes bacteria on its surface.</title>
        <authorList>
            <person name="Treitli S.C."/>
            <person name="Kolisko M."/>
            <person name="Husnik F."/>
            <person name="Keeling P."/>
            <person name="Hampl V."/>
        </authorList>
    </citation>
    <scope>NUCLEOTIDE SEQUENCE</scope>
    <source>
        <strain evidence="2">STM</strain>
    </source>
</reference>
<protein>
    <recommendedName>
        <fullName evidence="3">Bacterial transcriptional activator domain-containing protein</fullName>
    </recommendedName>
</protein>
<keyword evidence="1" id="KW-1133">Transmembrane helix</keyword>
<comment type="caution">
    <text evidence="2">The sequence shown here is derived from an EMBL/GenBank/DDBJ whole genome shotgun (WGS) entry which is preliminary data.</text>
</comment>
<dbReference type="GO" id="GO:0006355">
    <property type="term" value="P:regulation of DNA-templated transcription"/>
    <property type="evidence" value="ECO:0007669"/>
    <property type="project" value="TreeGrafter"/>
</dbReference>
<organism evidence="2">
    <name type="scientific">termite gut metagenome</name>
    <dbReference type="NCBI Taxonomy" id="433724"/>
    <lineage>
        <taxon>unclassified sequences</taxon>
        <taxon>metagenomes</taxon>
        <taxon>organismal metagenomes</taxon>
    </lineage>
</organism>
<dbReference type="InterPro" id="IPR051677">
    <property type="entry name" value="AfsR-DnrI-RedD_regulator"/>
</dbReference>
<evidence type="ECO:0000256" key="1">
    <source>
        <dbReference type="SAM" id="Phobius"/>
    </source>
</evidence>
<gene>
    <name evidence="2" type="ORF">EZS27_038108</name>
</gene>
<dbReference type="AlphaFoldDB" id="A0A5J4PM81"/>
<proteinExistence type="predicted"/>
<dbReference type="GO" id="GO:0003677">
    <property type="term" value="F:DNA binding"/>
    <property type="evidence" value="ECO:0007669"/>
    <property type="project" value="TreeGrafter"/>
</dbReference>
<dbReference type="PANTHER" id="PTHR35807">
    <property type="entry name" value="TRANSCRIPTIONAL REGULATOR REDD-RELATED"/>
    <property type="match status" value="1"/>
</dbReference>
<dbReference type="PANTHER" id="PTHR35807:SF1">
    <property type="entry name" value="TRANSCRIPTIONAL REGULATOR REDD"/>
    <property type="match status" value="1"/>
</dbReference>
<accession>A0A5J4PM81</accession>
<name>A0A5J4PM81_9ZZZZ</name>
<sequence length="320" mass="36626">PPFSKADLYQPEKSKNKILEIILISVFWGGASFFFSLFYKKRRMKTADQMNIQSDTITEIDNDTEITFGISTIRSARKQGIYLFGGFQLIDKDGNDLTIEFKPLVKNLFLLVLLNTLKNGKGISFLKLKEILWFDKNEESANNNRGVAMTKIRQILENVGEVKFNKQGGYWSIEFGNEFYCDYYEALILSRKIKKNAEATNIDDVKRLVSIVSGGELLPSVQIEWIDAFKSDFSNDLVDLFMDLIRKKGTEFSDAIYIDIANAIFIHDPLNEDALKLKCAVLVKLGKNGLARNTYLTFTKEYTAWFGVSYKYSFDQVINS</sequence>